<accession>A0A0F9K8Q4</accession>
<proteinExistence type="predicted"/>
<gene>
    <name evidence="2" type="ORF">LCGC14_1361280</name>
</gene>
<name>A0A0F9K8Q4_9ZZZZ</name>
<dbReference type="EMBL" id="LAZR01008509">
    <property type="protein sequence ID" value="KKM78313.1"/>
    <property type="molecule type" value="Genomic_DNA"/>
</dbReference>
<evidence type="ECO:0000256" key="1">
    <source>
        <dbReference type="SAM" id="MobiDB-lite"/>
    </source>
</evidence>
<comment type="caution">
    <text evidence="2">The sequence shown here is derived from an EMBL/GenBank/DDBJ whole genome shotgun (WGS) entry which is preliminary data.</text>
</comment>
<organism evidence="2">
    <name type="scientific">marine sediment metagenome</name>
    <dbReference type="NCBI Taxonomy" id="412755"/>
    <lineage>
        <taxon>unclassified sequences</taxon>
        <taxon>metagenomes</taxon>
        <taxon>ecological metagenomes</taxon>
    </lineage>
</organism>
<dbReference type="AlphaFoldDB" id="A0A0F9K8Q4"/>
<sequence length="154" mass="17660">IAFQSSMTWKIWDVFTSKDYRHCFLFMDQDDVYGAGTILCEYRRGWMVMEDYILDAAAIIEVLKTCPEQSTVLRITLDPWEQKRYPACGLMTCVSIIKAVLRVRGFWILTPKQLLNHLRILGAETVLETHHGKKSETGRSADPTAKAASRFVAR</sequence>
<protein>
    <submittedName>
        <fullName evidence="2">Uncharacterized protein</fullName>
    </submittedName>
</protein>
<evidence type="ECO:0000313" key="2">
    <source>
        <dbReference type="EMBL" id="KKM78313.1"/>
    </source>
</evidence>
<reference evidence="2" key="1">
    <citation type="journal article" date="2015" name="Nature">
        <title>Complex archaea that bridge the gap between prokaryotes and eukaryotes.</title>
        <authorList>
            <person name="Spang A."/>
            <person name="Saw J.H."/>
            <person name="Jorgensen S.L."/>
            <person name="Zaremba-Niedzwiedzka K."/>
            <person name="Martijn J."/>
            <person name="Lind A.E."/>
            <person name="van Eijk R."/>
            <person name="Schleper C."/>
            <person name="Guy L."/>
            <person name="Ettema T.J."/>
        </authorList>
    </citation>
    <scope>NUCLEOTIDE SEQUENCE</scope>
</reference>
<feature type="non-terminal residue" evidence="2">
    <location>
        <position position="1"/>
    </location>
</feature>
<feature type="region of interest" description="Disordered" evidence="1">
    <location>
        <begin position="131"/>
        <end position="154"/>
    </location>
</feature>